<dbReference type="Proteomes" id="UP001060215">
    <property type="component" value="Chromosome 8"/>
</dbReference>
<keyword evidence="2" id="KW-1185">Reference proteome</keyword>
<sequence length="214" mass="24588">MGGEQSAFDLTVTLCLPTMSEALAMNKLVAGFTMDVEELAYHYAMEGKLIELAVLLIVAQEKVLVPITFHGKDGAGLNGSMTIHECLRNQCLSLINEEINLMDQVEHEKLTRIHNKKTIMKLAMVLLEVFERAGSSIEEYHQLQLQQPDMDISASSCGYKLMFDRFLQFCNDLYQVHRYTRLEDKSSQLWSPHLPMQQQNKCGFSPKERNTWRW</sequence>
<comment type="caution">
    <text evidence="1">The sequence shown here is derived from an EMBL/GenBank/DDBJ whole genome shotgun (WGS) entry which is preliminary data.</text>
</comment>
<gene>
    <name evidence="1" type="ORF">LOK49_LG09G00371</name>
</gene>
<protein>
    <submittedName>
        <fullName evidence="1">Uncharacterized protein</fullName>
    </submittedName>
</protein>
<proteinExistence type="predicted"/>
<dbReference type="EMBL" id="CM045765">
    <property type="protein sequence ID" value="KAI7999521.1"/>
    <property type="molecule type" value="Genomic_DNA"/>
</dbReference>
<reference evidence="1 2" key="1">
    <citation type="journal article" date="2022" name="Plant J.">
        <title>Chromosome-level genome of Camellia lanceoleosa provides a valuable resource for understanding genome evolution and self-incompatibility.</title>
        <authorList>
            <person name="Gong W."/>
            <person name="Xiao S."/>
            <person name="Wang L."/>
            <person name="Liao Z."/>
            <person name="Chang Y."/>
            <person name="Mo W."/>
            <person name="Hu G."/>
            <person name="Li W."/>
            <person name="Zhao G."/>
            <person name="Zhu H."/>
            <person name="Hu X."/>
            <person name="Ji K."/>
            <person name="Xiang X."/>
            <person name="Song Q."/>
            <person name="Yuan D."/>
            <person name="Jin S."/>
            <person name="Zhang L."/>
        </authorList>
    </citation>
    <scope>NUCLEOTIDE SEQUENCE [LARGE SCALE GENOMIC DNA]</scope>
    <source>
        <strain evidence="1">SQ_2022a</strain>
    </source>
</reference>
<evidence type="ECO:0000313" key="1">
    <source>
        <dbReference type="EMBL" id="KAI7999521.1"/>
    </source>
</evidence>
<name>A0ACC0GEF2_9ERIC</name>
<organism evidence="1 2">
    <name type="scientific">Camellia lanceoleosa</name>
    <dbReference type="NCBI Taxonomy" id="1840588"/>
    <lineage>
        <taxon>Eukaryota</taxon>
        <taxon>Viridiplantae</taxon>
        <taxon>Streptophyta</taxon>
        <taxon>Embryophyta</taxon>
        <taxon>Tracheophyta</taxon>
        <taxon>Spermatophyta</taxon>
        <taxon>Magnoliopsida</taxon>
        <taxon>eudicotyledons</taxon>
        <taxon>Gunneridae</taxon>
        <taxon>Pentapetalae</taxon>
        <taxon>asterids</taxon>
        <taxon>Ericales</taxon>
        <taxon>Theaceae</taxon>
        <taxon>Camellia</taxon>
    </lineage>
</organism>
<evidence type="ECO:0000313" key="2">
    <source>
        <dbReference type="Proteomes" id="UP001060215"/>
    </source>
</evidence>
<accession>A0ACC0GEF2</accession>